<sequence length="93" mass="10049">MGNTVSAAEIAASQIVNPNAPPSYHYAHHHHQSFQHFQGDIPPECPMHTKTKPKSYSLGSECPVGEGNGDINPLNMVSGAFKCVQSMINSFVK</sequence>
<evidence type="ECO:0000313" key="3">
    <source>
        <dbReference type="Proteomes" id="UP000410492"/>
    </source>
</evidence>
<keyword evidence="3" id="KW-1185">Reference proteome</keyword>
<reference evidence="2 3" key="1">
    <citation type="submission" date="2019-01" db="EMBL/GenBank/DDBJ databases">
        <authorList>
            <person name="Sayadi A."/>
        </authorList>
    </citation>
    <scope>NUCLEOTIDE SEQUENCE [LARGE SCALE GENOMIC DNA]</scope>
</reference>
<protein>
    <submittedName>
        <fullName evidence="2">Uncharacterized protein</fullName>
    </submittedName>
</protein>
<accession>A0A653D8N1</accession>
<dbReference type="AlphaFoldDB" id="A0A653D8N1"/>
<dbReference type="Proteomes" id="UP000410492">
    <property type="component" value="Unassembled WGS sequence"/>
</dbReference>
<gene>
    <name evidence="2" type="ORF">CALMAC_LOCUS15399</name>
</gene>
<dbReference type="OrthoDB" id="4243at2759"/>
<proteinExistence type="predicted"/>
<organism evidence="2 3">
    <name type="scientific">Callosobruchus maculatus</name>
    <name type="common">Southern cowpea weevil</name>
    <name type="synonym">Pulse bruchid</name>
    <dbReference type="NCBI Taxonomy" id="64391"/>
    <lineage>
        <taxon>Eukaryota</taxon>
        <taxon>Metazoa</taxon>
        <taxon>Ecdysozoa</taxon>
        <taxon>Arthropoda</taxon>
        <taxon>Hexapoda</taxon>
        <taxon>Insecta</taxon>
        <taxon>Pterygota</taxon>
        <taxon>Neoptera</taxon>
        <taxon>Endopterygota</taxon>
        <taxon>Coleoptera</taxon>
        <taxon>Polyphaga</taxon>
        <taxon>Cucujiformia</taxon>
        <taxon>Chrysomeloidea</taxon>
        <taxon>Chrysomelidae</taxon>
        <taxon>Bruchinae</taxon>
        <taxon>Bruchini</taxon>
        <taxon>Callosobruchus</taxon>
    </lineage>
</organism>
<evidence type="ECO:0000256" key="1">
    <source>
        <dbReference type="SAM" id="MobiDB-lite"/>
    </source>
</evidence>
<dbReference type="EMBL" id="CAACVG010010745">
    <property type="protein sequence ID" value="VEN56519.1"/>
    <property type="molecule type" value="Genomic_DNA"/>
</dbReference>
<evidence type="ECO:0000313" key="2">
    <source>
        <dbReference type="EMBL" id="VEN56519.1"/>
    </source>
</evidence>
<feature type="region of interest" description="Disordered" evidence="1">
    <location>
        <begin position="21"/>
        <end position="42"/>
    </location>
</feature>
<name>A0A653D8N1_CALMS</name>